<protein>
    <submittedName>
        <fullName evidence="1">Uncharacterized protein</fullName>
    </submittedName>
</protein>
<organism evidence="1 2">
    <name type="scientific">Ancylostoma duodenale</name>
    <dbReference type="NCBI Taxonomy" id="51022"/>
    <lineage>
        <taxon>Eukaryota</taxon>
        <taxon>Metazoa</taxon>
        <taxon>Ecdysozoa</taxon>
        <taxon>Nematoda</taxon>
        <taxon>Chromadorea</taxon>
        <taxon>Rhabditida</taxon>
        <taxon>Rhabditina</taxon>
        <taxon>Rhabditomorpha</taxon>
        <taxon>Strongyloidea</taxon>
        <taxon>Ancylostomatidae</taxon>
        <taxon>Ancylostomatinae</taxon>
        <taxon>Ancylostoma</taxon>
    </lineage>
</organism>
<sequence>MVFSLVKTCRHDGNSLYAPYHATQADPASRHPLCGGTSMESLIHAALSYSKVVMVTSTTSPPSKAVTNSVPKQQNCLVLTVENIIAEGTAMLSSVHPTSNVPPASSAPVSFNFGSYEKEELLKLVETVFPDVASRERAEALLPHTIINLFARKRRREQLRSARNQ</sequence>
<evidence type="ECO:0000313" key="1">
    <source>
        <dbReference type="EMBL" id="KIH45668.1"/>
    </source>
</evidence>
<dbReference type="Proteomes" id="UP000054047">
    <property type="component" value="Unassembled WGS sequence"/>
</dbReference>
<proteinExistence type="predicted"/>
<feature type="non-terminal residue" evidence="1">
    <location>
        <position position="165"/>
    </location>
</feature>
<accession>A0A0C2BPA5</accession>
<dbReference type="EMBL" id="KN771634">
    <property type="protein sequence ID" value="KIH45668.1"/>
    <property type="molecule type" value="Genomic_DNA"/>
</dbReference>
<gene>
    <name evidence="1" type="ORF">ANCDUO_24290</name>
</gene>
<reference evidence="1 2" key="1">
    <citation type="submission" date="2013-12" db="EMBL/GenBank/DDBJ databases">
        <title>Draft genome of the parsitic nematode Ancylostoma duodenale.</title>
        <authorList>
            <person name="Mitreva M."/>
        </authorList>
    </citation>
    <scope>NUCLEOTIDE SEQUENCE [LARGE SCALE GENOMIC DNA]</scope>
    <source>
        <strain evidence="1 2">Zhejiang</strain>
    </source>
</reference>
<keyword evidence="2" id="KW-1185">Reference proteome</keyword>
<evidence type="ECO:0000313" key="2">
    <source>
        <dbReference type="Proteomes" id="UP000054047"/>
    </source>
</evidence>
<dbReference type="AlphaFoldDB" id="A0A0C2BPA5"/>
<name>A0A0C2BPA5_9BILA</name>